<keyword evidence="6" id="KW-1185">Reference proteome</keyword>
<evidence type="ECO:0000256" key="2">
    <source>
        <dbReference type="PROSITE-ProRule" id="PRU00335"/>
    </source>
</evidence>
<dbReference type="EMBL" id="JBBPIX010000003">
    <property type="protein sequence ID" value="MEK6463761.1"/>
    <property type="molecule type" value="Genomic_DNA"/>
</dbReference>
<feature type="compositionally biased region" description="Basic and acidic residues" evidence="3">
    <location>
        <begin position="1"/>
        <end position="22"/>
    </location>
</feature>
<protein>
    <submittedName>
        <fullName evidence="5">TetR/AcrR family transcriptional regulator</fullName>
    </submittedName>
</protein>
<comment type="caution">
    <text evidence="5">The sequence shown here is derived from an EMBL/GenBank/DDBJ whole genome shotgun (WGS) entry which is preliminary data.</text>
</comment>
<dbReference type="SUPFAM" id="SSF46689">
    <property type="entry name" value="Homeodomain-like"/>
    <property type="match status" value="1"/>
</dbReference>
<dbReference type="InterPro" id="IPR009057">
    <property type="entry name" value="Homeodomain-like_sf"/>
</dbReference>
<evidence type="ECO:0000259" key="4">
    <source>
        <dbReference type="PROSITE" id="PS50977"/>
    </source>
</evidence>
<dbReference type="PRINTS" id="PR00455">
    <property type="entry name" value="HTHTETR"/>
</dbReference>
<feature type="region of interest" description="Disordered" evidence="3">
    <location>
        <begin position="1"/>
        <end position="23"/>
    </location>
</feature>
<dbReference type="Gene3D" id="1.10.357.10">
    <property type="entry name" value="Tetracycline Repressor, domain 2"/>
    <property type="match status" value="1"/>
</dbReference>
<feature type="DNA-binding region" description="H-T-H motif" evidence="2">
    <location>
        <begin position="45"/>
        <end position="64"/>
    </location>
</feature>
<reference evidence="5 6" key="1">
    <citation type="submission" date="2024-03" db="EMBL/GenBank/DDBJ databases">
        <title>Draft genome sequence of Pseudonocardia carboxydivorans JCM 14827.</title>
        <authorList>
            <person name="Duangmal K."/>
        </authorList>
    </citation>
    <scope>NUCLEOTIDE SEQUENCE [LARGE SCALE GENOMIC DNA]</scope>
    <source>
        <strain evidence="5 6">JCM 14827</strain>
    </source>
</reference>
<dbReference type="PANTHER" id="PTHR30055">
    <property type="entry name" value="HTH-TYPE TRANSCRIPTIONAL REGULATOR RUTR"/>
    <property type="match status" value="1"/>
</dbReference>
<sequence>MVSPADEPRPRRPRRTQGERRASSRAIILAAALEELYENGYAHSTTVTVQRRAGVSRGRLLHHFPSRESLLIAAAQHLVVEQIADMEQWVLGSEYGRTTGPERCDRAVELLWGTFAQPYFWASMELWVAARTSTDIRNELFPAERRLGVAVTHVVETMFGPVLSSHPDFDECRDLLFTSMRGVAMTYAIHPRDPVTEPHLPSWKRLARRMLEVPDEDPAGGTGGQETPANSSASAQSRA</sequence>
<dbReference type="Pfam" id="PF00440">
    <property type="entry name" value="TetR_N"/>
    <property type="match status" value="1"/>
</dbReference>
<evidence type="ECO:0000313" key="6">
    <source>
        <dbReference type="Proteomes" id="UP001367513"/>
    </source>
</evidence>
<evidence type="ECO:0000313" key="5">
    <source>
        <dbReference type="EMBL" id="MEK6463761.1"/>
    </source>
</evidence>
<proteinExistence type="predicted"/>
<gene>
    <name evidence="5" type="ORF">WG925_08450</name>
</gene>
<dbReference type="InterPro" id="IPR050109">
    <property type="entry name" value="HTH-type_TetR-like_transc_reg"/>
</dbReference>
<name>A0ABU9ABH2_PSEA5</name>
<dbReference type="PANTHER" id="PTHR30055:SF226">
    <property type="entry name" value="HTH-TYPE TRANSCRIPTIONAL REGULATOR PKSA"/>
    <property type="match status" value="1"/>
</dbReference>
<evidence type="ECO:0000256" key="1">
    <source>
        <dbReference type="ARBA" id="ARBA00023125"/>
    </source>
</evidence>
<dbReference type="InterPro" id="IPR001647">
    <property type="entry name" value="HTH_TetR"/>
</dbReference>
<dbReference type="Proteomes" id="UP001367513">
    <property type="component" value="Unassembled WGS sequence"/>
</dbReference>
<feature type="region of interest" description="Disordered" evidence="3">
    <location>
        <begin position="211"/>
        <end position="239"/>
    </location>
</feature>
<dbReference type="RefSeq" id="WP_346102490.1">
    <property type="nucleotide sequence ID" value="NZ_BAAAOD010000010.1"/>
</dbReference>
<accession>A0ABU9ABH2</accession>
<evidence type="ECO:0000256" key="3">
    <source>
        <dbReference type="SAM" id="MobiDB-lite"/>
    </source>
</evidence>
<keyword evidence="1 2" id="KW-0238">DNA-binding</keyword>
<feature type="domain" description="HTH tetR-type" evidence="4">
    <location>
        <begin position="22"/>
        <end position="82"/>
    </location>
</feature>
<feature type="compositionally biased region" description="Polar residues" evidence="3">
    <location>
        <begin position="225"/>
        <end position="239"/>
    </location>
</feature>
<organism evidence="5 6">
    <name type="scientific">Pseudonocardia alni subsp. carboxydivorans</name>
    <dbReference type="NCBI Taxonomy" id="415010"/>
    <lineage>
        <taxon>Bacteria</taxon>
        <taxon>Bacillati</taxon>
        <taxon>Actinomycetota</taxon>
        <taxon>Actinomycetes</taxon>
        <taxon>Pseudonocardiales</taxon>
        <taxon>Pseudonocardiaceae</taxon>
        <taxon>Pseudonocardia</taxon>
    </lineage>
</organism>
<dbReference type="PROSITE" id="PS50977">
    <property type="entry name" value="HTH_TETR_2"/>
    <property type="match status" value="1"/>
</dbReference>